<organism evidence="1 2">
    <name type="scientific">Stylosanthes scabra</name>
    <dbReference type="NCBI Taxonomy" id="79078"/>
    <lineage>
        <taxon>Eukaryota</taxon>
        <taxon>Viridiplantae</taxon>
        <taxon>Streptophyta</taxon>
        <taxon>Embryophyta</taxon>
        <taxon>Tracheophyta</taxon>
        <taxon>Spermatophyta</taxon>
        <taxon>Magnoliopsida</taxon>
        <taxon>eudicotyledons</taxon>
        <taxon>Gunneridae</taxon>
        <taxon>Pentapetalae</taxon>
        <taxon>rosids</taxon>
        <taxon>fabids</taxon>
        <taxon>Fabales</taxon>
        <taxon>Fabaceae</taxon>
        <taxon>Papilionoideae</taxon>
        <taxon>50 kb inversion clade</taxon>
        <taxon>dalbergioids sensu lato</taxon>
        <taxon>Dalbergieae</taxon>
        <taxon>Pterocarpus clade</taxon>
        <taxon>Stylosanthes</taxon>
    </lineage>
</organism>
<evidence type="ECO:0000313" key="1">
    <source>
        <dbReference type="EMBL" id="MED6140670.1"/>
    </source>
</evidence>
<sequence length="110" mass="12429">MESVAVKYNTDGGVEFMVGHRMRNRDTVLMAVKNYSIRRNAEYMVVEEVRKIGAPHTCLALVMAEDHSQLDSTLMTNVVLPLVKTNPSVSISLLQSAVQQSYHFKPSYRK</sequence>
<evidence type="ECO:0000313" key="2">
    <source>
        <dbReference type="Proteomes" id="UP001341840"/>
    </source>
</evidence>
<keyword evidence="2" id="KW-1185">Reference proteome</keyword>
<feature type="non-terminal residue" evidence="1">
    <location>
        <position position="110"/>
    </location>
</feature>
<gene>
    <name evidence="1" type="ORF">PIB30_095526</name>
</gene>
<name>A0ABU6SWF7_9FABA</name>
<accession>A0ABU6SWF7</accession>
<comment type="caution">
    <text evidence="1">The sequence shown here is derived from an EMBL/GenBank/DDBJ whole genome shotgun (WGS) entry which is preliminary data.</text>
</comment>
<proteinExistence type="predicted"/>
<reference evidence="1 2" key="1">
    <citation type="journal article" date="2023" name="Plants (Basel)">
        <title>Bridging the Gap: Combining Genomics and Transcriptomics Approaches to Understand Stylosanthes scabra, an Orphan Legume from the Brazilian Caatinga.</title>
        <authorList>
            <person name="Ferreira-Neto J.R.C."/>
            <person name="da Silva M.D."/>
            <person name="Binneck E."/>
            <person name="de Melo N.F."/>
            <person name="da Silva R.H."/>
            <person name="de Melo A.L.T.M."/>
            <person name="Pandolfi V."/>
            <person name="Bustamante F.O."/>
            <person name="Brasileiro-Vidal A.C."/>
            <person name="Benko-Iseppon A.M."/>
        </authorList>
    </citation>
    <scope>NUCLEOTIDE SEQUENCE [LARGE SCALE GENOMIC DNA]</scope>
    <source>
        <tissue evidence="1">Leaves</tissue>
    </source>
</reference>
<dbReference type="EMBL" id="JASCZI010062607">
    <property type="protein sequence ID" value="MED6140670.1"/>
    <property type="molecule type" value="Genomic_DNA"/>
</dbReference>
<protein>
    <submittedName>
        <fullName evidence="1">Uncharacterized protein</fullName>
    </submittedName>
</protein>
<dbReference type="Proteomes" id="UP001341840">
    <property type="component" value="Unassembled WGS sequence"/>
</dbReference>